<dbReference type="EMBL" id="UOEK01000014">
    <property type="protein sequence ID" value="VAV91654.1"/>
    <property type="molecule type" value="Genomic_DNA"/>
</dbReference>
<evidence type="ECO:0000259" key="3">
    <source>
        <dbReference type="Pfam" id="PF00171"/>
    </source>
</evidence>
<feature type="domain" description="Aldehyde dehydrogenase" evidence="3">
    <location>
        <begin position="50"/>
        <end position="290"/>
    </location>
</feature>
<dbReference type="AlphaFoldDB" id="A0A3B0RE87"/>
<dbReference type="InterPro" id="IPR016162">
    <property type="entry name" value="Ald_DH_N"/>
</dbReference>
<dbReference type="InterPro" id="IPR050485">
    <property type="entry name" value="Proline_metab_enzyme"/>
</dbReference>
<dbReference type="PANTHER" id="PTHR42862">
    <property type="entry name" value="DELTA-1-PYRROLINE-5-CARBOXYLATE DEHYDROGENASE 1, ISOFORM A-RELATED"/>
    <property type="match status" value="1"/>
</dbReference>
<dbReference type="GO" id="GO:0009898">
    <property type="term" value="C:cytoplasmic side of plasma membrane"/>
    <property type="evidence" value="ECO:0007669"/>
    <property type="project" value="TreeGrafter"/>
</dbReference>
<dbReference type="GO" id="GO:0003842">
    <property type="term" value="F:L-glutamate gamma-semialdehyde dehydrogenase activity"/>
    <property type="evidence" value="ECO:0007669"/>
    <property type="project" value="UniProtKB-EC"/>
</dbReference>
<evidence type="ECO:0000313" key="4">
    <source>
        <dbReference type="EMBL" id="VAV91654.1"/>
    </source>
</evidence>
<proteinExistence type="predicted"/>
<dbReference type="GO" id="GO:0010133">
    <property type="term" value="P:L-proline catabolic process to L-glutamate"/>
    <property type="evidence" value="ECO:0007669"/>
    <property type="project" value="TreeGrafter"/>
</dbReference>
<dbReference type="SUPFAM" id="SSF53720">
    <property type="entry name" value="ALDH-like"/>
    <property type="match status" value="1"/>
</dbReference>
<gene>
    <name evidence="4" type="ORF">MNBD_ACTINO02-3325</name>
</gene>
<dbReference type="Pfam" id="PF00171">
    <property type="entry name" value="Aldedh"/>
    <property type="match status" value="1"/>
</dbReference>
<name>A0A3B0RE87_9ZZZZ</name>
<dbReference type="Gene3D" id="3.40.605.10">
    <property type="entry name" value="Aldehyde Dehydrogenase, Chain A, domain 1"/>
    <property type="match status" value="1"/>
</dbReference>
<dbReference type="PANTHER" id="PTHR42862:SF1">
    <property type="entry name" value="DELTA-1-PYRROLINE-5-CARBOXYLATE DEHYDROGENASE 2, ISOFORM A-RELATED"/>
    <property type="match status" value="1"/>
</dbReference>
<keyword evidence="2" id="KW-0520">NAD</keyword>
<protein>
    <submittedName>
        <fullName evidence="4">Delta-1-pyrroline-5-carboxylate dehydrogenase</fullName>
        <ecNumber evidence="4">1.2.1.88</ecNumber>
    </submittedName>
</protein>
<keyword evidence="1 4" id="KW-0560">Oxidoreductase</keyword>
<evidence type="ECO:0000256" key="2">
    <source>
        <dbReference type="ARBA" id="ARBA00023027"/>
    </source>
</evidence>
<sequence length="290" mass="30754">MLKPYVSEAYSDFSDPAVAAAYRRSQSVVESQLGVHCPIVIGGSPVNTADVITSVNPARPDQVVGTAASATPAHAESAIAAAWSAFGDWAATPAHQRAETIHRIGDLINERRYEFAAWMTYEAGKNWAEAEADTAEAIDFCRYYAHQAIAMAAPVPTADFAGESNESWLQPLGAGVAIPPWNFPLAILVGMAVGPVAAGNTIVLKPASATPVVGYKFMEVAIEAGIPPGVINFLPGPGGEIGDTLVDHPRTRFINFTGSKEVGLRIAERSAKVHPGQKWLKRAFMEMGGK</sequence>
<dbReference type="InterPro" id="IPR016161">
    <property type="entry name" value="Ald_DH/histidinol_DH"/>
</dbReference>
<accession>A0A3B0RE87</accession>
<dbReference type="InterPro" id="IPR015590">
    <property type="entry name" value="Aldehyde_DH_dom"/>
</dbReference>
<organism evidence="4">
    <name type="scientific">hydrothermal vent metagenome</name>
    <dbReference type="NCBI Taxonomy" id="652676"/>
    <lineage>
        <taxon>unclassified sequences</taxon>
        <taxon>metagenomes</taxon>
        <taxon>ecological metagenomes</taxon>
    </lineage>
</organism>
<reference evidence="4" key="1">
    <citation type="submission" date="2018-06" db="EMBL/GenBank/DDBJ databases">
        <authorList>
            <person name="Zhirakovskaya E."/>
        </authorList>
    </citation>
    <scope>NUCLEOTIDE SEQUENCE</scope>
</reference>
<evidence type="ECO:0000256" key="1">
    <source>
        <dbReference type="ARBA" id="ARBA00023002"/>
    </source>
</evidence>
<feature type="non-terminal residue" evidence="4">
    <location>
        <position position="290"/>
    </location>
</feature>
<dbReference type="EC" id="1.2.1.88" evidence="4"/>